<dbReference type="InterPro" id="IPR002825">
    <property type="entry name" value="Pept_S49_ser-pept_pro"/>
</dbReference>
<dbReference type="PANTHER" id="PTHR35984">
    <property type="entry name" value="PERIPLASMIC SERINE PROTEASE"/>
    <property type="match status" value="1"/>
</dbReference>
<reference evidence="2" key="1">
    <citation type="journal article" date="2019" name="Int. J. Syst. Evol. Microbiol.">
        <title>The Global Catalogue of Microorganisms (GCM) 10K type strain sequencing project: providing services to taxonomists for standard genome sequencing and annotation.</title>
        <authorList>
            <consortium name="The Broad Institute Genomics Platform"/>
            <consortium name="The Broad Institute Genome Sequencing Center for Infectious Disease"/>
            <person name="Wu L."/>
            <person name="Ma J."/>
        </authorList>
    </citation>
    <scope>NUCLEOTIDE SEQUENCE [LARGE SCALE GENOMIC DNA]</scope>
    <source>
        <strain evidence="2">JCM 9458</strain>
    </source>
</reference>
<comment type="caution">
    <text evidence="1">The sequence shown here is derived from an EMBL/GenBank/DDBJ whole genome shotgun (WGS) entry which is preliminary data.</text>
</comment>
<proteinExistence type="predicted"/>
<sequence length="271" mass="28153">MDALTALASVRGRPVLCCHGRIDEDLADRLDPLVRDLPCGAGLDVVLSTRGGSPTGARRAVAVLADRTPHLAVLVGVRARSAGTLFCLGADEIVLTAGAELGPIDPVIEQASGDPAVGALSAADLRAFRSLAADWFDVSARENGVDLLALLSQRIAPTALARLYRADALARSLATALLRRSEADPAAIDAIVERLVAGYPSHDYPILRDEAREAGLPVVDATDAETRALRAVDDAGRAQFAAAAADGLELPTIVLSAQPEAAPSPPSLLRR</sequence>
<dbReference type="EMBL" id="BAAAYN010000024">
    <property type="protein sequence ID" value="GAA3389187.1"/>
    <property type="molecule type" value="Genomic_DNA"/>
</dbReference>
<dbReference type="SUPFAM" id="SSF52096">
    <property type="entry name" value="ClpP/crotonase"/>
    <property type="match status" value="1"/>
</dbReference>
<organism evidence="1 2">
    <name type="scientific">Cryptosporangium minutisporangium</name>
    <dbReference type="NCBI Taxonomy" id="113569"/>
    <lineage>
        <taxon>Bacteria</taxon>
        <taxon>Bacillati</taxon>
        <taxon>Actinomycetota</taxon>
        <taxon>Actinomycetes</taxon>
        <taxon>Cryptosporangiales</taxon>
        <taxon>Cryptosporangiaceae</taxon>
        <taxon>Cryptosporangium</taxon>
    </lineage>
</organism>
<protein>
    <recommendedName>
        <fullName evidence="3">Serine dehydrogenase proteinase</fullName>
    </recommendedName>
</protein>
<dbReference type="PANTHER" id="PTHR35984:SF1">
    <property type="entry name" value="PERIPLASMIC SERINE PROTEASE"/>
    <property type="match status" value="1"/>
</dbReference>
<evidence type="ECO:0000313" key="2">
    <source>
        <dbReference type="Proteomes" id="UP001501676"/>
    </source>
</evidence>
<dbReference type="RefSeq" id="WP_345729515.1">
    <property type="nucleotide sequence ID" value="NZ_BAAAYN010000024.1"/>
</dbReference>
<name>A0ABP6T1J6_9ACTN</name>
<dbReference type="Proteomes" id="UP001501676">
    <property type="component" value="Unassembled WGS sequence"/>
</dbReference>
<dbReference type="InterPro" id="IPR029045">
    <property type="entry name" value="ClpP/crotonase-like_dom_sf"/>
</dbReference>
<dbReference type="Gene3D" id="3.90.226.10">
    <property type="entry name" value="2-enoyl-CoA Hydratase, Chain A, domain 1"/>
    <property type="match status" value="1"/>
</dbReference>
<evidence type="ECO:0000313" key="1">
    <source>
        <dbReference type="EMBL" id="GAA3389187.1"/>
    </source>
</evidence>
<keyword evidence="2" id="KW-1185">Reference proteome</keyword>
<gene>
    <name evidence="1" type="ORF">GCM10020369_38340</name>
</gene>
<accession>A0ABP6T1J6</accession>
<dbReference type="Pfam" id="PF01972">
    <property type="entry name" value="SDH_protease"/>
    <property type="match status" value="1"/>
</dbReference>
<evidence type="ECO:0008006" key="3">
    <source>
        <dbReference type="Google" id="ProtNLM"/>
    </source>
</evidence>